<reference evidence="1" key="1">
    <citation type="submission" date="2018-11" db="EMBL/GenBank/DDBJ databases">
        <authorList>
            <consortium name="Pathogen Informatics"/>
        </authorList>
    </citation>
    <scope>NUCLEOTIDE SEQUENCE</scope>
</reference>
<comment type="caution">
    <text evidence="1">The sequence shown here is derived from an EMBL/GenBank/DDBJ whole genome shotgun (WGS) entry which is preliminary data.</text>
</comment>
<protein>
    <submittedName>
        <fullName evidence="1">Uncharacterized protein</fullName>
    </submittedName>
</protein>
<dbReference type="EMBL" id="CAAALY010054606">
    <property type="protein sequence ID" value="VEL22080.1"/>
    <property type="molecule type" value="Genomic_DNA"/>
</dbReference>
<dbReference type="AlphaFoldDB" id="A0A448WWR6"/>
<organism evidence="1 2">
    <name type="scientific">Protopolystoma xenopodis</name>
    <dbReference type="NCBI Taxonomy" id="117903"/>
    <lineage>
        <taxon>Eukaryota</taxon>
        <taxon>Metazoa</taxon>
        <taxon>Spiralia</taxon>
        <taxon>Lophotrochozoa</taxon>
        <taxon>Platyhelminthes</taxon>
        <taxon>Monogenea</taxon>
        <taxon>Polyopisthocotylea</taxon>
        <taxon>Polystomatidea</taxon>
        <taxon>Polystomatidae</taxon>
        <taxon>Protopolystoma</taxon>
    </lineage>
</organism>
<evidence type="ECO:0000313" key="2">
    <source>
        <dbReference type="Proteomes" id="UP000784294"/>
    </source>
</evidence>
<name>A0A448WWR6_9PLAT</name>
<keyword evidence="2" id="KW-1185">Reference proteome</keyword>
<evidence type="ECO:0000313" key="1">
    <source>
        <dbReference type="EMBL" id="VEL22080.1"/>
    </source>
</evidence>
<proteinExistence type="predicted"/>
<gene>
    <name evidence="1" type="ORF">PXEA_LOCUS15520</name>
</gene>
<sequence length="140" mass="15172">MHCKKNSHLGSASKKNMHKSDMLITQNHISTFTAVDYCDEVLYAGVSVMSGNYWFGGLSIDDMSRKDCFSLKTHNPSSEIDLRKHGSHIFLSFADAASIASVAAIPSLAKSKQLAAIIGLDDGSIQLVISSDSKMVNISY</sequence>
<dbReference type="Proteomes" id="UP000784294">
    <property type="component" value="Unassembled WGS sequence"/>
</dbReference>
<accession>A0A448WWR6</accession>